<name>A0A9P6JQV5_9AGAR</name>
<keyword evidence="3" id="KW-0378">Hydrolase</keyword>
<dbReference type="GO" id="GO:0004197">
    <property type="term" value="F:cysteine-type endopeptidase activity"/>
    <property type="evidence" value="ECO:0007669"/>
    <property type="project" value="InterPro"/>
</dbReference>
<dbReference type="GO" id="GO:0006508">
    <property type="term" value="P:proteolysis"/>
    <property type="evidence" value="ECO:0007669"/>
    <property type="project" value="InterPro"/>
</dbReference>
<dbReference type="GO" id="GO:0005737">
    <property type="term" value="C:cytoplasm"/>
    <property type="evidence" value="ECO:0007669"/>
    <property type="project" value="TreeGrafter"/>
</dbReference>
<evidence type="ECO:0000313" key="5">
    <source>
        <dbReference type="EMBL" id="KAF9529621.1"/>
    </source>
</evidence>
<dbReference type="InterPro" id="IPR011600">
    <property type="entry name" value="Pept_C14_caspase"/>
</dbReference>
<dbReference type="PANTHER" id="PTHR48104">
    <property type="entry name" value="METACASPASE-4"/>
    <property type="match status" value="1"/>
</dbReference>
<dbReference type="OrthoDB" id="3223806at2759"/>
<dbReference type="Proteomes" id="UP000807306">
    <property type="component" value="Unassembled WGS sequence"/>
</dbReference>
<dbReference type="EMBL" id="MU157845">
    <property type="protein sequence ID" value="KAF9529621.1"/>
    <property type="molecule type" value="Genomic_DNA"/>
</dbReference>
<dbReference type="InterPro" id="IPR029030">
    <property type="entry name" value="Caspase-like_dom_sf"/>
</dbReference>
<dbReference type="Gene3D" id="3.40.50.1460">
    <property type="match status" value="1"/>
</dbReference>
<dbReference type="Pfam" id="PF00656">
    <property type="entry name" value="Peptidase_C14"/>
    <property type="match status" value="1"/>
</dbReference>
<keyword evidence="3" id="KW-0645">Protease</keyword>
<dbReference type="PANTHER" id="PTHR48104:SF30">
    <property type="entry name" value="METACASPASE-1"/>
    <property type="match status" value="1"/>
</dbReference>
<reference evidence="5" key="1">
    <citation type="submission" date="2020-11" db="EMBL/GenBank/DDBJ databases">
        <authorList>
            <consortium name="DOE Joint Genome Institute"/>
            <person name="Ahrendt S."/>
            <person name="Riley R."/>
            <person name="Andreopoulos W."/>
            <person name="Labutti K."/>
            <person name="Pangilinan J."/>
            <person name="Ruiz-Duenas F.J."/>
            <person name="Barrasa J.M."/>
            <person name="Sanchez-Garcia M."/>
            <person name="Camarero S."/>
            <person name="Miyauchi S."/>
            <person name="Serrano A."/>
            <person name="Linde D."/>
            <person name="Babiker R."/>
            <person name="Drula E."/>
            <person name="Ayuso-Fernandez I."/>
            <person name="Pacheco R."/>
            <person name="Padilla G."/>
            <person name="Ferreira P."/>
            <person name="Barriuso J."/>
            <person name="Kellner H."/>
            <person name="Castanera R."/>
            <person name="Alfaro M."/>
            <person name="Ramirez L."/>
            <person name="Pisabarro A.G."/>
            <person name="Kuo A."/>
            <person name="Tritt A."/>
            <person name="Lipzen A."/>
            <person name="He G."/>
            <person name="Yan M."/>
            <person name="Ng V."/>
            <person name="Cullen D."/>
            <person name="Martin F."/>
            <person name="Rosso M.-N."/>
            <person name="Henrissat B."/>
            <person name="Hibbett D."/>
            <person name="Martinez A.T."/>
            <person name="Grigoriev I.V."/>
        </authorList>
    </citation>
    <scope>NUCLEOTIDE SEQUENCE</scope>
    <source>
        <strain evidence="5">CBS 506.95</strain>
    </source>
</reference>
<sequence>MVADSISRRLTADSRLSALVIGIDSYQHQAIGPLRGAVNDAREITEYLQQELGIPPSRIIYLVNQLATREGIIDAFVNKLQKLPGLERGSPLLIYFAGHGARVMIDNNTRQEMEALIPYDCDSFWGGATHPILDKTISSLVESVYERIGDNILFISDCCHSGSITRGGNVRKLTIPEAYRYPTNFDSKLISTILPNGSTATAARTHVLLAACGELEPAEEKFAQDVWHGEFTRALLALFKSTSISRLTPGDVLFRLTQDLIRQQNPQCRGENRMRYFFDGAAPALTWYRVTYDDDDSSYIVNGGSLHGISGDAIFNVFMDRGVDDQVRIGYGKVTSLGPFRSHINITPKGGRPTVTQSKTFQNGFALLHNVGCVQHPQVFIEEPTTTTGTLSRALNGLTNNEHQIYPIRGTHRDDCLFSLKEEAGKIILANLDPRLSFPDSPDILPVQFPADPDKIRNIMAHVAEFFYHLDNGSTEDHQPPGVEIEIVQIGELNRKRQLVRRSRGDNLLKDGCLSVIDTRTPPQPTYGINIKNRSEFDWFVSIFYFDGANHTIDRLYGSGSAGKFKADPCIPKASEREFGFGNGEKNMRPIALKVSEEARQTEFGTLKFIFTSAPVNFSSIISTSSLQAVSKRGLDEYDIPDCESSDGEWGTLCIPVVITKRKDESI</sequence>
<proteinExistence type="inferred from homology"/>
<keyword evidence="2" id="KW-0053">Apoptosis</keyword>
<dbReference type="InterPro" id="IPR050452">
    <property type="entry name" value="Metacaspase"/>
</dbReference>
<gene>
    <name evidence="5" type="ORF">CPB83DRAFT_835024</name>
</gene>
<dbReference type="AlphaFoldDB" id="A0A9P6JQV5"/>
<evidence type="ECO:0000256" key="3">
    <source>
        <dbReference type="ARBA" id="ARBA00022807"/>
    </source>
</evidence>
<organism evidence="5 6">
    <name type="scientific">Crepidotus variabilis</name>
    <dbReference type="NCBI Taxonomy" id="179855"/>
    <lineage>
        <taxon>Eukaryota</taxon>
        <taxon>Fungi</taxon>
        <taxon>Dikarya</taxon>
        <taxon>Basidiomycota</taxon>
        <taxon>Agaricomycotina</taxon>
        <taxon>Agaricomycetes</taxon>
        <taxon>Agaricomycetidae</taxon>
        <taxon>Agaricales</taxon>
        <taxon>Agaricineae</taxon>
        <taxon>Crepidotaceae</taxon>
        <taxon>Crepidotus</taxon>
    </lineage>
</organism>
<comment type="similarity">
    <text evidence="1">Belongs to the peptidase C14B family.</text>
</comment>
<keyword evidence="6" id="KW-1185">Reference proteome</keyword>
<evidence type="ECO:0000256" key="2">
    <source>
        <dbReference type="ARBA" id="ARBA00022703"/>
    </source>
</evidence>
<comment type="caution">
    <text evidence="5">The sequence shown here is derived from an EMBL/GenBank/DDBJ whole genome shotgun (WGS) entry which is preliminary data.</text>
</comment>
<dbReference type="GO" id="GO:0006915">
    <property type="term" value="P:apoptotic process"/>
    <property type="evidence" value="ECO:0007669"/>
    <property type="project" value="UniProtKB-KW"/>
</dbReference>
<dbReference type="SUPFAM" id="SSF52129">
    <property type="entry name" value="Caspase-like"/>
    <property type="match status" value="1"/>
</dbReference>
<feature type="domain" description="Peptidase C14 caspase" evidence="4">
    <location>
        <begin position="18"/>
        <end position="270"/>
    </location>
</feature>
<protein>
    <submittedName>
        <fullName evidence="5">Caspase domain-containing protein</fullName>
    </submittedName>
</protein>
<evidence type="ECO:0000256" key="1">
    <source>
        <dbReference type="ARBA" id="ARBA00009005"/>
    </source>
</evidence>
<keyword evidence="3" id="KW-0788">Thiol protease</keyword>
<evidence type="ECO:0000313" key="6">
    <source>
        <dbReference type="Proteomes" id="UP000807306"/>
    </source>
</evidence>
<evidence type="ECO:0000259" key="4">
    <source>
        <dbReference type="Pfam" id="PF00656"/>
    </source>
</evidence>
<accession>A0A9P6JQV5</accession>